<proteinExistence type="predicted"/>
<accession>A0A0C9SPC9</accession>
<organism evidence="1 2">
    <name type="scientific">Paxillus involutus ATCC 200175</name>
    <dbReference type="NCBI Taxonomy" id="664439"/>
    <lineage>
        <taxon>Eukaryota</taxon>
        <taxon>Fungi</taxon>
        <taxon>Dikarya</taxon>
        <taxon>Basidiomycota</taxon>
        <taxon>Agaricomycotina</taxon>
        <taxon>Agaricomycetes</taxon>
        <taxon>Agaricomycetidae</taxon>
        <taxon>Boletales</taxon>
        <taxon>Paxilineae</taxon>
        <taxon>Paxillaceae</taxon>
        <taxon>Paxillus</taxon>
    </lineage>
</organism>
<protein>
    <submittedName>
        <fullName evidence="1">Uncharacterized protein</fullName>
    </submittedName>
</protein>
<evidence type="ECO:0000313" key="2">
    <source>
        <dbReference type="Proteomes" id="UP000053647"/>
    </source>
</evidence>
<dbReference type="Proteomes" id="UP000053647">
    <property type="component" value="Unassembled WGS sequence"/>
</dbReference>
<sequence length="230" mass="25727">MLLQMRLMVSPKFHSRPSHRLLPGLATEMQALNSFLALEHMGNAFYDQSLARHRQDDFVQNVFPTWARSRWVEVAERQATYVSFLENVLGDEASFAELSYMLETIDRSAYSSAARYLDDKCVEPRVYLWVDSGAARYLDDKDLVSTFGSILAVKARYSAKVNSVIKDATDPTQILTLTLTSAFVVSCRTTQSTFVGSSKAFSKLSFPLSLQVTSDRGVRPCSQSILTGDP</sequence>
<keyword evidence="2" id="KW-1185">Reference proteome</keyword>
<gene>
    <name evidence="1" type="ORF">PAXINDRAFT_18020</name>
</gene>
<evidence type="ECO:0000313" key="1">
    <source>
        <dbReference type="EMBL" id="KIJ08874.1"/>
    </source>
</evidence>
<dbReference type="Pfam" id="PF13668">
    <property type="entry name" value="Ferritin_2"/>
    <property type="match status" value="1"/>
</dbReference>
<dbReference type="HOGENOM" id="CLU_1205112_0_0_1"/>
<dbReference type="AlphaFoldDB" id="A0A0C9SPC9"/>
<reference evidence="2" key="2">
    <citation type="submission" date="2015-01" db="EMBL/GenBank/DDBJ databases">
        <title>Evolutionary Origins and Diversification of the Mycorrhizal Mutualists.</title>
        <authorList>
            <consortium name="DOE Joint Genome Institute"/>
            <consortium name="Mycorrhizal Genomics Consortium"/>
            <person name="Kohler A."/>
            <person name="Kuo A."/>
            <person name="Nagy L.G."/>
            <person name="Floudas D."/>
            <person name="Copeland A."/>
            <person name="Barry K.W."/>
            <person name="Cichocki N."/>
            <person name="Veneault-Fourrey C."/>
            <person name="LaButti K."/>
            <person name="Lindquist E.A."/>
            <person name="Lipzen A."/>
            <person name="Lundell T."/>
            <person name="Morin E."/>
            <person name="Murat C."/>
            <person name="Riley R."/>
            <person name="Ohm R."/>
            <person name="Sun H."/>
            <person name="Tunlid A."/>
            <person name="Henrissat B."/>
            <person name="Grigoriev I.V."/>
            <person name="Hibbett D.S."/>
            <person name="Martin F."/>
        </authorList>
    </citation>
    <scope>NUCLEOTIDE SEQUENCE [LARGE SCALE GENOMIC DNA]</scope>
    <source>
        <strain evidence="2">ATCC 200175</strain>
    </source>
</reference>
<name>A0A0C9SPC9_PAXIN</name>
<dbReference type="EMBL" id="KN819541">
    <property type="protein sequence ID" value="KIJ08874.1"/>
    <property type="molecule type" value="Genomic_DNA"/>
</dbReference>
<dbReference type="OrthoDB" id="2098436at2759"/>
<reference evidence="1 2" key="1">
    <citation type="submission" date="2014-06" db="EMBL/GenBank/DDBJ databases">
        <authorList>
            <consortium name="DOE Joint Genome Institute"/>
            <person name="Kuo A."/>
            <person name="Kohler A."/>
            <person name="Nagy L.G."/>
            <person name="Floudas D."/>
            <person name="Copeland A."/>
            <person name="Barry K.W."/>
            <person name="Cichocki N."/>
            <person name="Veneault-Fourrey C."/>
            <person name="LaButti K."/>
            <person name="Lindquist E.A."/>
            <person name="Lipzen A."/>
            <person name="Lundell T."/>
            <person name="Morin E."/>
            <person name="Murat C."/>
            <person name="Sun H."/>
            <person name="Tunlid A."/>
            <person name="Henrissat B."/>
            <person name="Grigoriev I.V."/>
            <person name="Hibbett D.S."/>
            <person name="Martin F."/>
            <person name="Nordberg H.P."/>
            <person name="Cantor M.N."/>
            <person name="Hua S.X."/>
        </authorList>
    </citation>
    <scope>NUCLEOTIDE SEQUENCE [LARGE SCALE GENOMIC DNA]</scope>
    <source>
        <strain evidence="1 2">ATCC 200175</strain>
    </source>
</reference>